<keyword evidence="12" id="KW-1185">Reference proteome</keyword>
<reference evidence="11 12" key="1">
    <citation type="submission" date="2024-02" db="EMBL/GenBank/DDBJ databases">
        <title>De novo assembly and annotation of 12 fungi associated with fruit tree decline syndrome in Ontario, Canada.</title>
        <authorList>
            <person name="Sulman M."/>
            <person name="Ellouze W."/>
            <person name="Ilyukhin E."/>
        </authorList>
    </citation>
    <scope>NUCLEOTIDE SEQUENCE [LARGE SCALE GENOMIC DNA]</scope>
    <source>
        <strain evidence="11 12">M42-189</strain>
    </source>
</reference>
<evidence type="ECO:0000256" key="5">
    <source>
        <dbReference type="ARBA" id="ARBA00022989"/>
    </source>
</evidence>
<dbReference type="SUPFAM" id="SSF52540">
    <property type="entry name" value="P-loop containing nucleoside triphosphate hydrolases"/>
    <property type="match status" value="3"/>
</dbReference>
<dbReference type="EMBL" id="JAKJXO020000001">
    <property type="protein sequence ID" value="KAL1613134.1"/>
    <property type="molecule type" value="Genomic_DNA"/>
</dbReference>
<feature type="domain" description="ABC transmembrane type-1" evidence="10">
    <location>
        <begin position="830"/>
        <end position="1113"/>
    </location>
</feature>
<dbReference type="SMART" id="SM00382">
    <property type="entry name" value="AAA"/>
    <property type="match status" value="2"/>
</dbReference>
<dbReference type="InterPro" id="IPR003439">
    <property type="entry name" value="ABC_transporter-like_ATP-bd"/>
</dbReference>
<dbReference type="CDD" id="cd18578">
    <property type="entry name" value="ABC_6TM_Pgp_ABCB1_D2_like"/>
    <property type="match status" value="1"/>
</dbReference>
<feature type="transmembrane region" description="Helical" evidence="8">
    <location>
        <begin position="870"/>
        <end position="895"/>
    </location>
</feature>
<feature type="transmembrane region" description="Helical" evidence="8">
    <location>
        <begin position="972"/>
        <end position="990"/>
    </location>
</feature>
<dbReference type="InterPro" id="IPR017871">
    <property type="entry name" value="ABC_transporter-like_CS"/>
</dbReference>
<proteinExistence type="predicted"/>
<dbReference type="InterPro" id="IPR011527">
    <property type="entry name" value="ABC1_TM_dom"/>
</dbReference>
<evidence type="ECO:0000256" key="3">
    <source>
        <dbReference type="ARBA" id="ARBA00022741"/>
    </source>
</evidence>
<dbReference type="Gene3D" id="3.40.50.300">
    <property type="entry name" value="P-loop containing nucleotide triphosphate hydrolases"/>
    <property type="match status" value="2"/>
</dbReference>
<dbReference type="InterPro" id="IPR027417">
    <property type="entry name" value="P-loop_NTPase"/>
</dbReference>
<dbReference type="PROSITE" id="PS50929">
    <property type="entry name" value="ABC_TM1F"/>
    <property type="match status" value="2"/>
</dbReference>
<feature type="transmembrane region" description="Helical" evidence="8">
    <location>
        <begin position="46"/>
        <end position="71"/>
    </location>
</feature>
<dbReference type="CDD" id="cd18577">
    <property type="entry name" value="ABC_6TM_Pgp_ABCB1_D1_like"/>
    <property type="match status" value="1"/>
</dbReference>
<dbReference type="PROSITE" id="PS50893">
    <property type="entry name" value="ABC_TRANSPORTER_2"/>
    <property type="match status" value="2"/>
</dbReference>
<dbReference type="Pfam" id="PF00005">
    <property type="entry name" value="ABC_tran"/>
    <property type="match status" value="2"/>
</dbReference>
<comment type="caution">
    <text evidence="11">The sequence shown here is derived from an EMBL/GenBank/DDBJ whole genome shotgun (WGS) entry which is preliminary data.</text>
</comment>
<evidence type="ECO:0000313" key="11">
    <source>
        <dbReference type="EMBL" id="KAL1613134.1"/>
    </source>
</evidence>
<feature type="transmembrane region" description="Helical" evidence="8">
    <location>
        <begin position="195"/>
        <end position="215"/>
    </location>
</feature>
<feature type="transmembrane region" description="Helical" evidence="8">
    <location>
        <begin position="279"/>
        <end position="298"/>
    </location>
</feature>
<feature type="transmembrane region" description="Helical" evidence="8">
    <location>
        <begin position="947"/>
        <end position="966"/>
    </location>
</feature>
<evidence type="ECO:0000256" key="8">
    <source>
        <dbReference type="SAM" id="Phobius"/>
    </source>
</evidence>
<name>A0ABR3S8Y9_9PLEO</name>
<evidence type="ECO:0000259" key="10">
    <source>
        <dbReference type="PROSITE" id="PS50929"/>
    </source>
</evidence>
<evidence type="ECO:0000313" key="12">
    <source>
        <dbReference type="Proteomes" id="UP001521785"/>
    </source>
</evidence>
<organism evidence="11 12">
    <name type="scientific">Paraconiothyrium brasiliense</name>
    <dbReference type="NCBI Taxonomy" id="300254"/>
    <lineage>
        <taxon>Eukaryota</taxon>
        <taxon>Fungi</taxon>
        <taxon>Dikarya</taxon>
        <taxon>Ascomycota</taxon>
        <taxon>Pezizomycotina</taxon>
        <taxon>Dothideomycetes</taxon>
        <taxon>Pleosporomycetidae</taxon>
        <taxon>Pleosporales</taxon>
        <taxon>Massarineae</taxon>
        <taxon>Didymosphaeriaceae</taxon>
        <taxon>Paraconiothyrium</taxon>
    </lineage>
</organism>
<feature type="transmembrane region" description="Helical" evidence="8">
    <location>
        <begin position="1058"/>
        <end position="1079"/>
    </location>
</feature>
<keyword evidence="2 8" id="KW-0812">Transmembrane</keyword>
<dbReference type="PANTHER" id="PTHR43394:SF15">
    <property type="entry name" value="ALPHA-FACTOR-TRANSPORTING ATPASE"/>
    <property type="match status" value="1"/>
</dbReference>
<feature type="compositionally biased region" description="Polar residues" evidence="7">
    <location>
        <begin position="1353"/>
        <end position="1363"/>
    </location>
</feature>
<dbReference type="PROSITE" id="PS00211">
    <property type="entry name" value="ABC_TRANSPORTER_1"/>
    <property type="match status" value="1"/>
</dbReference>
<dbReference type="InterPro" id="IPR003593">
    <property type="entry name" value="AAA+_ATPase"/>
</dbReference>
<dbReference type="Gene3D" id="1.20.1560.10">
    <property type="entry name" value="ABC transporter type 1, transmembrane domain"/>
    <property type="match status" value="2"/>
</dbReference>
<feature type="transmembrane region" description="Helical" evidence="8">
    <location>
        <begin position="827"/>
        <end position="850"/>
    </location>
</feature>
<evidence type="ECO:0000256" key="2">
    <source>
        <dbReference type="ARBA" id="ARBA00022692"/>
    </source>
</evidence>
<keyword evidence="4" id="KW-0067">ATP-binding</keyword>
<dbReference type="InterPro" id="IPR039421">
    <property type="entry name" value="Type_1_exporter"/>
</dbReference>
<accession>A0ABR3S8Y9</accession>
<sequence>MATSATLNSTNEADKQDELYTEEQQIVQHMNWKALFSFTTRKHAPVLAFAVSASTIAALTLPALAVLYGLLFREFGAVAKGDKSDSQFLKQVSTYCIYVTAIGGVSWLGNSLHFAAFMTFGELQARSARGRLFGVLLKKDMAWYDTQETGVAAFLPAMQTQIHDLQLALSQPFGLAVQCVVQTVGALAVAFYSSWSLTLVIVSSVPIMYIVTAYLSKLLAQRANEQSDVLRQALKYLTNTIRSIEIIKCFNGERYESQRYGKVVASAGSLYNKQANFRALQLGAMQFFTLSVFFQGFWYGAHQIFQGKMNIGQVITTFWAAMMAVQGVTGFLPQFIVLQKGKVAGARLRMLVAQISEASAQTETMGQQIPANCEGNIEFQNVGEGQVSIWLKLTDQVSFSYPSRADQIALRNVSMSFPAGETTFVIGRSGSGKSTLGQLLVRLYQPASGHILLDGNSIQNSDVHWLRRQITLVEQYSVLFNGSIRRNIALGRPDQEARSTEVLHVLSFAMLQEMVSGLPNGLDTELGSQGNSLSGGQRQRMALARARLRDSRILILDESTSALDYITRSNILQAIRSWRRGRTTIIITHDIIQIDSEDFVYVMDRGQVVQQGTRKMMEAVPHSAFHTFLDLLEKDWKETSDEEDSEDETDFIVGLYADSGSGSRTPSRPNSAMIRRSGMFSPFLSPDVESAFTRSWRASGDFSGGTTTNFSGKLRPRPMTAVSNVRERSPLRTTTRPLSTASFLSKDMELSRPNSRARPVSVAASTRLPRPLSVAAEPSHRVKFHARMKRRKQRRIIEEKSTNTIEQLSIIGVLRTVWPSVDWPTRIAVLLGLFCSLVHSAATPVFGYVLSQLFSTFYTLRNQKQLAQTYALSILGIAAADGLANYGFNVCFEVVAQRWATKLRTESIKRILLQPRAFFDREENSVPRLAECLDQFAEEARNLPGRFFCILIVMVFTVVIALIWALVICWKLVLVSMGCLAVMFCITRVFNAISNRWENLGNSASEQVGHVLHETFVNIRTVRCLVLEDVFRKRFAEATSSALAIGTKRAIYTGSIYGLNYASAAFVTATLMWWGAWLVSKGQYTSSDIITTFNVLMLSVAHANHVGDYIPQINVSKDAASRLMRLARLSQDSHELSGTSQLFTAGDIELENVNFTYPTRKDHQVLKNVSFSIPKGSCTAIVGASGSGKSTIASLLLKLYQTSAISSPYNPDISISKQDIKRLHTLTLRSRIAVVPQTPVLFPGTIRDNITYGLDLSSPYTTEENIRAAAFAAGCDDFIDSLPQGYSTVVGDGGTSLSGGQAQRIAIARALVRAPDILILDEATSALDVESAGIVRDTIQRLVHESRKPNFDSAPSSSHSNTEATKRLSARMSQAFQRQGMTVVIITHAREMMAIAEHIVMLDQGRVVEEGGYEELKQRRMGPFARLLRGEAGDDGGGFYKS</sequence>
<comment type="subcellular location">
    <subcellularLocation>
        <location evidence="1">Membrane</location>
        <topology evidence="1">Multi-pass membrane protein</topology>
    </subcellularLocation>
</comment>
<keyword evidence="5 8" id="KW-1133">Transmembrane helix</keyword>
<evidence type="ECO:0000256" key="6">
    <source>
        <dbReference type="ARBA" id="ARBA00023136"/>
    </source>
</evidence>
<gene>
    <name evidence="11" type="primary">HST6</name>
    <name evidence="11" type="ORF">SLS60_001366</name>
</gene>
<feature type="domain" description="ABC transmembrane type-1" evidence="10">
    <location>
        <begin position="48"/>
        <end position="340"/>
    </location>
</feature>
<keyword evidence="6 8" id="KW-0472">Membrane</keyword>
<dbReference type="Pfam" id="PF00664">
    <property type="entry name" value="ABC_membrane"/>
    <property type="match status" value="2"/>
</dbReference>
<dbReference type="SUPFAM" id="SSF90123">
    <property type="entry name" value="ABC transporter transmembrane region"/>
    <property type="match status" value="2"/>
</dbReference>
<evidence type="ECO:0000256" key="7">
    <source>
        <dbReference type="SAM" id="MobiDB-lite"/>
    </source>
</evidence>
<feature type="transmembrane region" description="Helical" evidence="8">
    <location>
        <begin position="318"/>
        <end position="338"/>
    </location>
</feature>
<evidence type="ECO:0000256" key="4">
    <source>
        <dbReference type="ARBA" id="ARBA00022840"/>
    </source>
</evidence>
<dbReference type="PANTHER" id="PTHR43394">
    <property type="entry name" value="ATP-DEPENDENT PERMEASE MDL1, MITOCHONDRIAL"/>
    <property type="match status" value="1"/>
</dbReference>
<dbReference type="InterPro" id="IPR036640">
    <property type="entry name" value="ABC1_TM_sf"/>
</dbReference>
<feature type="domain" description="ABC transporter" evidence="9">
    <location>
        <begin position="1148"/>
        <end position="1429"/>
    </location>
</feature>
<dbReference type="Proteomes" id="UP001521785">
    <property type="component" value="Unassembled WGS sequence"/>
</dbReference>
<feature type="region of interest" description="Disordered" evidence="7">
    <location>
        <begin position="1346"/>
        <end position="1371"/>
    </location>
</feature>
<feature type="domain" description="ABC transporter" evidence="9">
    <location>
        <begin position="391"/>
        <end position="630"/>
    </location>
</feature>
<evidence type="ECO:0000256" key="1">
    <source>
        <dbReference type="ARBA" id="ARBA00004141"/>
    </source>
</evidence>
<feature type="transmembrane region" description="Helical" evidence="8">
    <location>
        <begin position="92"/>
        <end position="109"/>
    </location>
</feature>
<protein>
    <submittedName>
        <fullName evidence="11">ATP-dependent permease</fullName>
    </submittedName>
</protein>
<evidence type="ECO:0000259" key="9">
    <source>
        <dbReference type="PROSITE" id="PS50893"/>
    </source>
</evidence>
<keyword evidence="3" id="KW-0547">Nucleotide-binding</keyword>